<dbReference type="AlphaFoldDB" id="A0A099WQ92"/>
<dbReference type="RefSeq" id="WP_039419655.1">
    <property type="nucleotide sequence ID" value="NZ_JRAI01000062.1"/>
</dbReference>
<evidence type="ECO:0000256" key="5">
    <source>
        <dbReference type="HAMAP-Rule" id="MF_00376"/>
    </source>
</evidence>
<comment type="subcellular location">
    <subcellularLocation>
        <location evidence="5">Cytoplasm</location>
    </subcellularLocation>
</comment>
<dbReference type="InterPro" id="IPR027417">
    <property type="entry name" value="P-loop_NTPase"/>
</dbReference>
<dbReference type="UniPathway" id="UPA00241">
    <property type="reaction ID" value="UER00356"/>
</dbReference>
<comment type="function">
    <text evidence="5">Catalyzes the phosphorylation of the 3'-hydroxyl group of dephosphocoenzyme A to form coenzyme A.</text>
</comment>
<protein>
    <recommendedName>
        <fullName evidence="5 6">Dephospho-CoA kinase</fullName>
        <ecNumber evidence="5 6">2.7.1.24</ecNumber>
    </recommendedName>
    <alternativeName>
        <fullName evidence="5">Dephosphocoenzyme A kinase</fullName>
    </alternativeName>
</protein>
<comment type="similarity">
    <text evidence="1 5">Belongs to the CoaE family.</text>
</comment>
<reference evidence="7 8" key="1">
    <citation type="submission" date="2014-08" db="EMBL/GenBank/DDBJ databases">
        <title>Porphyromonas gulae strain:COT-052_OH1451 Genome sequencing.</title>
        <authorList>
            <person name="Wallis C."/>
            <person name="Deusch O."/>
            <person name="O'Flynn C."/>
            <person name="Davis I."/>
            <person name="Jospin G."/>
            <person name="Darling A.E."/>
            <person name="Coil D.A."/>
            <person name="Alexiev A."/>
            <person name="Horsfall A."/>
            <person name="Kirkwood N."/>
            <person name="Harris S."/>
            <person name="Eisen J.A."/>
        </authorList>
    </citation>
    <scope>NUCLEOTIDE SEQUENCE [LARGE SCALE GENOMIC DNA]</scope>
    <source>
        <strain evidence="8">COT-052 OH1451</strain>
    </source>
</reference>
<dbReference type="Proteomes" id="UP000030130">
    <property type="component" value="Unassembled WGS sequence"/>
</dbReference>
<feature type="binding site" evidence="5">
    <location>
        <begin position="11"/>
        <end position="16"/>
    </location>
    <ligand>
        <name>ATP</name>
        <dbReference type="ChEBI" id="CHEBI:30616"/>
    </ligand>
</feature>
<sequence length="202" mass="22340">MITIGITGGIGSGKSVVSRILHTLGIPVYDSDSRAKWLNDHSPVIRQALTDLIGSDLYENGMLRRDRLAAAIFSSGDLLERVNGIIHPEVKKDFCQWRSECESDLCAVESAILFSSGFDSLCDTVIRVDAPEKIRQERAMARDGSPAETVRQRMLSQGREQSLAKAGADHTVFNAPPYLLIPQVVRIIETVRTKRPNPPDRL</sequence>
<comment type="catalytic activity">
    <reaction evidence="5">
        <text>3'-dephospho-CoA + ATP = ADP + CoA + H(+)</text>
        <dbReference type="Rhea" id="RHEA:18245"/>
        <dbReference type="ChEBI" id="CHEBI:15378"/>
        <dbReference type="ChEBI" id="CHEBI:30616"/>
        <dbReference type="ChEBI" id="CHEBI:57287"/>
        <dbReference type="ChEBI" id="CHEBI:57328"/>
        <dbReference type="ChEBI" id="CHEBI:456216"/>
        <dbReference type="EC" id="2.7.1.24"/>
    </reaction>
</comment>
<gene>
    <name evidence="5" type="primary">coaE</name>
    <name evidence="7" type="ORF">HR08_07345</name>
</gene>
<evidence type="ECO:0000256" key="6">
    <source>
        <dbReference type="NCBIfam" id="TIGR00152"/>
    </source>
</evidence>
<evidence type="ECO:0000256" key="3">
    <source>
        <dbReference type="ARBA" id="ARBA00022840"/>
    </source>
</evidence>
<accession>A0A099WQ92</accession>
<evidence type="ECO:0000313" key="7">
    <source>
        <dbReference type="EMBL" id="KGN85008.1"/>
    </source>
</evidence>
<keyword evidence="5" id="KW-0963">Cytoplasm</keyword>
<comment type="caution">
    <text evidence="7">The sequence shown here is derived from an EMBL/GenBank/DDBJ whole genome shotgun (WGS) entry which is preliminary data.</text>
</comment>
<dbReference type="GO" id="GO:0004140">
    <property type="term" value="F:dephospho-CoA kinase activity"/>
    <property type="evidence" value="ECO:0007669"/>
    <property type="project" value="UniProtKB-UniRule"/>
</dbReference>
<evidence type="ECO:0000256" key="2">
    <source>
        <dbReference type="ARBA" id="ARBA00022741"/>
    </source>
</evidence>
<keyword evidence="3 5" id="KW-0067">ATP-binding</keyword>
<dbReference type="Gene3D" id="3.40.50.300">
    <property type="entry name" value="P-loop containing nucleotide triphosphate hydrolases"/>
    <property type="match status" value="1"/>
</dbReference>
<dbReference type="eggNOG" id="COG0237">
    <property type="taxonomic scope" value="Bacteria"/>
</dbReference>
<dbReference type="GeneID" id="57240488"/>
<dbReference type="InterPro" id="IPR001977">
    <property type="entry name" value="Depp_CoAkinase"/>
</dbReference>
<dbReference type="PROSITE" id="PS51219">
    <property type="entry name" value="DPCK"/>
    <property type="match status" value="1"/>
</dbReference>
<dbReference type="EMBL" id="JRAI01000062">
    <property type="protein sequence ID" value="KGN85008.1"/>
    <property type="molecule type" value="Genomic_DNA"/>
</dbReference>
<keyword evidence="4 5" id="KW-0173">Coenzyme A biosynthesis</keyword>
<dbReference type="EC" id="2.7.1.24" evidence="5 6"/>
<dbReference type="PANTHER" id="PTHR10695:SF46">
    <property type="entry name" value="BIFUNCTIONAL COENZYME A SYNTHASE-RELATED"/>
    <property type="match status" value="1"/>
</dbReference>
<name>A0A099WQ92_9PORP</name>
<dbReference type="GO" id="GO:0015937">
    <property type="term" value="P:coenzyme A biosynthetic process"/>
    <property type="evidence" value="ECO:0007669"/>
    <property type="project" value="UniProtKB-UniRule"/>
</dbReference>
<dbReference type="OrthoDB" id="9812943at2"/>
<evidence type="ECO:0000256" key="1">
    <source>
        <dbReference type="ARBA" id="ARBA00009018"/>
    </source>
</evidence>
<dbReference type="HAMAP" id="MF_00376">
    <property type="entry name" value="Dephospho_CoA_kinase"/>
    <property type="match status" value="1"/>
</dbReference>
<dbReference type="CDD" id="cd02022">
    <property type="entry name" value="DPCK"/>
    <property type="match status" value="1"/>
</dbReference>
<dbReference type="STRING" id="111105.HR09_10555"/>
<dbReference type="SUPFAM" id="SSF52540">
    <property type="entry name" value="P-loop containing nucleoside triphosphate hydrolases"/>
    <property type="match status" value="1"/>
</dbReference>
<keyword evidence="5 7" id="KW-0418">Kinase</keyword>
<keyword evidence="2 5" id="KW-0547">Nucleotide-binding</keyword>
<evidence type="ECO:0000256" key="4">
    <source>
        <dbReference type="ARBA" id="ARBA00022993"/>
    </source>
</evidence>
<dbReference type="GO" id="GO:0005737">
    <property type="term" value="C:cytoplasm"/>
    <property type="evidence" value="ECO:0007669"/>
    <property type="project" value="UniProtKB-SubCell"/>
</dbReference>
<dbReference type="NCBIfam" id="TIGR00152">
    <property type="entry name" value="dephospho-CoA kinase"/>
    <property type="match status" value="1"/>
</dbReference>
<keyword evidence="5" id="KW-0808">Transferase</keyword>
<proteinExistence type="inferred from homology"/>
<dbReference type="PANTHER" id="PTHR10695">
    <property type="entry name" value="DEPHOSPHO-COA KINASE-RELATED"/>
    <property type="match status" value="1"/>
</dbReference>
<evidence type="ECO:0000313" key="8">
    <source>
        <dbReference type="Proteomes" id="UP000030130"/>
    </source>
</evidence>
<organism evidence="7 8">
    <name type="scientific">Porphyromonas gulae</name>
    <dbReference type="NCBI Taxonomy" id="111105"/>
    <lineage>
        <taxon>Bacteria</taxon>
        <taxon>Pseudomonadati</taxon>
        <taxon>Bacteroidota</taxon>
        <taxon>Bacteroidia</taxon>
        <taxon>Bacteroidales</taxon>
        <taxon>Porphyromonadaceae</taxon>
        <taxon>Porphyromonas</taxon>
    </lineage>
</organism>
<dbReference type="Pfam" id="PF01121">
    <property type="entry name" value="CoaE"/>
    <property type="match status" value="1"/>
</dbReference>
<comment type="pathway">
    <text evidence="5">Cofactor biosynthesis; coenzyme A biosynthesis; CoA from (R)-pantothenate: step 5/5.</text>
</comment>
<dbReference type="GO" id="GO:0005524">
    <property type="term" value="F:ATP binding"/>
    <property type="evidence" value="ECO:0007669"/>
    <property type="project" value="UniProtKB-UniRule"/>
</dbReference>